<dbReference type="PANTHER" id="PTHR11690:SF300">
    <property type="entry name" value="PICKPOCKET PROTEIN 19"/>
    <property type="match status" value="1"/>
</dbReference>
<dbReference type="EMBL" id="KQ434783">
    <property type="protein sequence ID" value="KZC04695.1"/>
    <property type="molecule type" value="Genomic_DNA"/>
</dbReference>
<comment type="similarity">
    <text evidence="2 12">Belongs to the amiloride-sensitive sodium channel (TC 1.A.6) family.</text>
</comment>
<evidence type="ECO:0000256" key="9">
    <source>
        <dbReference type="ARBA" id="ARBA00023136"/>
    </source>
</evidence>
<accession>A0A154NYE6</accession>
<keyword evidence="7" id="KW-0915">Sodium</keyword>
<dbReference type="GO" id="GO:0015280">
    <property type="term" value="F:ligand-gated sodium channel activity"/>
    <property type="evidence" value="ECO:0007669"/>
    <property type="project" value="TreeGrafter"/>
</dbReference>
<keyword evidence="3 12" id="KW-0813">Transport</keyword>
<evidence type="ECO:0000256" key="3">
    <source>
        <dbReference type="ARBA" id="ARBA00022448"/>
    </source>
</evidence>
<evidence type="ECO:0000256" key="13">
    <source>
        <dbReference type="SAM" id="MobiDB-lite"/>
    </source>
</evidence>
<feature type="compositionally biased region" description="Polar residues" evidence="13">
    <location>
        <begin position="540"/>
        <end position="549"/>
    </location>
</feature>
<feature type="transmembrane region" description="Helical" evidence="14">
    <location>
        <begin position="60"/>
        <end position="80"/>
    </location>
</feature>
<dbReference type="OrthoDB" id="6021021at2759"/>
<keyword evidence="11 12" id="KW-0407">Ion channel</keyword>
<evidence type="ECO:0000256" key="10">
    <source>
        <dbReference type="ARBA" id="ARBA00023201"/>
    </source>
</evidence>
<evidence type="ECO:0000256" key="5">
    <source>
        <dbReference type="ARBA" id="ARBA00022692"/>
    </source>
</evidence>
<sequence>MVLKGSGRKMLARIRPNPWKNRKIRRFVTVLGVARHYCTNATLHGLGYVVDPELHAIERFLWLVVFIVHAVIAACVISHLTVKFQEAPTSIGIESMNHRISGVPFPSVTLCPNDRVDWDKALELEKRIFRNATDHRTLRTFRDFLVGLSVLSFGDFHRLDFLKHRRLDELTDMNVTDALLQVVPNCEQLLSDCWWRNSARDCCEIFELQKTEYGFCYSFNSQLAERIIRRKYHGYREKRPRRASSYGAWSGLRVTARFGNVTKPPESRETDGILFMLEDPRAWPNNGRVIPTNSLTTISFDCISGFATQSILNLDENRAPCRHSTEKLYTQDTCISLCKRNHAIKHCGCNPSFMFPAIQELTVIIDKLIASFILMQRKQKLKRIFSVKKKALKETRTDAVPYRAETQEREILGENSWAVAAEEREVLQDAPDDGQGHELFRLEVDQRSCEAEEEERVEQRQQREGLPVNEHCRVNSHKFGRRKGEQIENPTEAIATGTVVDVSRNQQDHFSRSGTLDADETIGPVPRATSDKRHDGGPLSRTSGGKTQTGMAMDAKLEAGCLSGRNDIEHHCRSACPSRFIPAAENRAPRPRGGIVRMCLTSKPFAGSSITERGSAFADQ</sequence>
<dbReference type="PANTHER" id="PTHR11690">
    <property type="entry name" value="AMILORIDE-SENSITIVE SODIUM CHANNEL-RELATED"/>
    <property type="match status" value="1"/>
</dbReference>
<protein>
    <submittedName>
        <fullName evidence="15">Sodium channel protein Nach</fullName>
    </submittedName>
</protein>
<keyword evidence="8 12" id="KW-0406">Ion transport</keyword>
<dbReference type="Gene3D" id="2.60.470.10">
    <property type="entry name" value="Acid-sensing ion channels like domains"/>
    <property type="match status" value="1"/>
</dbReference>
<dbReference type="Proteomes" id="UP000076502">
    <property type="component" value="Unassembled WGS sequence"/>
</dbReference>
<evidence type="ECO:0000256" key="8">
    <source>
        <dbReference type="ARBA" id="ARBA00023065"/>
    </source>
</evidence>
<evidence type="ECO:0000313" key="16">
    <source>
        <dbReference type="Proteomes" id="UP000076502"/>
    </source>
</evidence>
<comment type="subcellular location">
    <subcellularLocation>
        <location evidence="1">Membrane</location>
        <topology evidence="1">Multi-pass membrane protein</topology>
    </subcellularLocation>
</comment>
<organism evidence="15 16">
    <name type="scientific">Dufourea novaeangliae</name>
    <name type="common">Sweat bee</name>
    <dbReference type="NCBI Taxonomy" id="178035"/>
    <lineage>
        <taxon>Eukaryota</taxon>
        <taxon>Metazoa</taxon>
        <taxon>Ecdysozoa</taxon>
        <taxon>Arthropoda</taxon>
        <taxon>Hexapoda</taxon>
        <taxon>Insecta</taxon>
        <taxon>Pterygota</taxon>
        <taxon>Neoptera</taxon>
        <taxon>Endopterygota</taxon>
        <taxon>Hymenoptera</taxon>
        <taxon>Apocrita</taxon>
        <taxon>Aculeata</taxon>
        <taxon>Apoidea</taxon>
        <taxon>Anthophila</taxon>
        <taxon>Halictidae</taxon>
        <taxon>Rophitinae</taxon>
        <taxon>Dufourea</taxon>
    </lineage>
</organism>
<evidence type="ECO:0000256" key="2">
    <source>
        <dbReference type="ARBA" id="ARBA00007193"/>
    </source>
</evidence>
<reference evidence="15 16" key="1">
    <citation type="submission" date="2015-07" db="EMBL/GenBank/DDBJ databases">
        <title>The genome of Dufourea novaeangliae.</title>
        <authorList>
            <person name="Pan H."/>
            <person name="Kapheim K."/>
        </authorList>
    </citation>
    <scope>NUCLEOTIDE SEQUENCE [LARGE SCALE GENOMIC DNA]</scope>
    <source>
        <strain evidence="15">0120121106</strain>
        <tissue evidence="15">Whole body</tissue>
    </source>
</reference>
<evidence type="ECO:0000313" key="15">
    <source>
        <dbReference type="EMBL" id="KZC04695.1"/>
    </source>
</evidence>
<proteinExistence type="inferred from homology"/>
<feature type="region of interest" description="Disordered" evidence="13">
    <location>
        <begin position="509"/>
        <end position="549"/>
    </location>
</feature>
<dbReference type="STRING" id="178035.A0A154NYE6"/>
<evidence type="ECO:0000256" key="11">
    <source>
        <dbReference type="ARBA" id="ARBA00023303"/>
    </source>
</evidence>
<keyword evidence="16" id="KW-1185">Reference proteome</keyword>
<evidence type="ECO:0000256" key="14">
    <source>
        <dbReference type="SAM" id="Phobius"/>
    </source>
</evidence>
<dbReference type="AlphaFoldDB" id="A0A154NYE6"/>
<keyword evidence="10 12" id="KW-0739">Sodium transport</keyword>
<name>A0A154NYE6_DUFNO</name>
<dbReference type="InterPro" id="IPR001873">
    <property type="entry name" value="ENaC"/>
</dbReference>
<keyword evidence="6 14" id="KW-1133">Transmembrane helix</keyword>
<evidence type="ECO:0000256" key="4">
    <source>
        <dbReference type="ARBA" id="ARBA00022461"/>
    </source>
</evidence>
<dbReference type="Pfam" id="PF00858">
    <property type="entry name" value="ASC"/>
    <property type="match status" value="1"/>
</dbReference>
<evidence type="ECO:0000256" key="12">
    <source>
        <dbReference type="RuleBase" id="RU000679"/>
    </source>
</evidence>
<keyword evidence="5 12" id="KW-0812">Transmembrane</keyword>
<keyword evidence="4 12" id="KW-0894">Sodium channel</keyword>
<evidence type="ECO:0000256" key="7">
    <source>
        <dbReference type="ARBA" id="ARBA00023053"/>
    </source>
</evidence>
<gene>
    <name evidence="15" type="ORF">WN55_09494</name>
</gene>
<evidence type="ECO:0000256" key="6">
    <source>
        <dbReference type="ARBA" id="ARBA00022989"/>
    </source>
</evidence>
<evidence type="ECO:0000256" key="1">
    <source>
        <dbReference type="ARBA" id="ARBA00004141"/>
    </source>
</evidence>
<keyword evidence="9 14" id="KW-0472">Membrane</keyword>
<dbReference type="GO" id="GO:0005886">
    <property type="term" value="C:plasma membrane"/>
    <property type="evidence" value="ECO:0007669"/>
    <property type="project" value="TreeGrafter"/>
</dbReference>